<accession>E5BAE0</accession>
<evidence type="ECO:0000313" key="1">
    <source>
        <dbReference type="EMBL" id="CBX82447.1"/>
    </source>
</evidence>
<dbReference type="EMBL" id="FR719198">
    <property type="protein sequence ID" value="CBX82447.1"/>
    <property type="molecule type" value="Genomic_DNA"/>
</dbReference>
<reference evidence="1" key="1">
    <citation type="journal article" date="2011" name="J. Bacteriol.">
        <title>Genome Sequence of an Erwinia amylovora Strain with Pathogenicity Restricted to Rubus Plants.</title>
        <authorList>
            <person name="Powney R."/>
            <person name="Smits T.H."/>
            <person name="Sawbridge T."/>
            <person name="Frey B."/>
            <person name="Blom J."/>
            <person name="Frey J.E."/>
            <person name="Plummer K.M."/>
            <person name="Beer S.V."/>
            <person name="Luck J."/>
            <person name="Duffy B."/>
            <person name="Rodoni B."/>
        </authorList>
    </citation>
    <scope>NUCLEOTIDE SEQUENCE</scope>
    <source>
        <strain evidence="1">ATCC BAA-2158</strain>
    </source>
</reference>
<sequence length="35" mass="3965">MFILQLPFAPHPFIGLLIISDRRCSPPSADDVKRL</sequence>
<gene>
    <name evidence="1" type="ORF">EAIL5_3627</name>
</gene>
<dbReference type="AlphaFoldDB" id="E5BAE0"/>
<organism evidence="1">
    <name type="scientific">Erwinia amylovora ATCC BAA-2158</name>
    <dbReference type="NCBI Taxonomy" id="889211"/>
    <lineage>
        <taxon>Bacteria</taxon>
        <taxon>Pseudomonadati</taxon>
        <taxon>Pseudomonadota</taxon>
        <taxon>Gammaproteobacteria</taxon>
        <taxon>Enterobacterales</taxon>
        <taxon>Erwiniaceae</taxon>
        <taxon>Erwinia</taxon>
    </lineage>
</organism>
<protein>
    <submittedName>
        <fullName evidence="1">Uncharacterized protein</fullName>
    </submittedName>
</protein>
<name>E5BAE0_ERWAM</name>
<proteinExistence type="predicted"/>